<accession>A0A5E4WYF7</accession>
<feature type="region of interest" description="Disordered" evidence="1">
    <location>
        <begin position="73"/>
        <end position="102"/>
    </location>
</feature>
<reference evidence="3 4" key="1">
    <citation type="submission" date="2019-08" db="EMBL/GenBank/DDBJ databases">
        <authorList>
            <person name="Peeters C."/>
        </authorList>
    </citation>
    <scope>NUCLEOTIDE SEQUENCE [LARGE SCALE GENOMIC DNA]</scope>
    <source>
        <strain evidence="3 4">LMG 30175</strain>
    </source>
</reference>
<dbReference type="EMBL" id="CABPRZ010000015">
    <property type="protein sequence ID" value="VVE29000.1"/>
    <property type="molecule type" value="Genomic_DNA"/>
</dbReference>
<evidence type="ECO:0000313" key="4">
    <source>
        <dbReference type="Proteomes" id="UP000414233"/>
    </source>
</evidence>
<organism evidence="3 4">
    <name type="scientific">Pandoraea terrae</name>
    <dbReference type="NCBI Taxonomy" id="1537710"/>
    <lineage>
        <taxon>Bacteria</taxon>
        <taxon>Pseudomonadati</taxon>
        <taxon>Pseudomonadota</taxon>
        <taxon>Betaproteobacteria</taxon>
        <taxon>Burkholderiales</taxon>
        <taxon>Burkholderiaceae</taxon>
        <taxon>Pandoraea</taxon>
    </lineage>
</organism>
<dbReference type="Proteomes" id="UP000414233">
    <property type="component" value="Unassembled WGS sequence"/>
</dbReference>
<gene>
    <name evidence="3" type="ORF">PTE30175_03452</name>
</gene>
<keyword evidence="2" id="KW-0472">Membrane</keyword>
<evidence type="ECO:0000256" key="2">
    <source>
        <dbReference type="SAM" id="Phobius"/>
    </source>
</evidence>
<keyword evidence="2" id="KW-0812">Transmembrane</keyword>
<feature type="transmembrane region" description="Helical" evidence="2">
    <location>
        <begin position="33"/>
        <end position="54"/>
    </location>
</feature>
<sequence>MKMRWEKLYSGGLGEFHESPEAHRRAMRMKRALWGLMVVALVVGVASASVVWHWQGDARDQIKVGPRRLLDADPVPASAPGEAILSGNVSIGPDRPAGNQGK</sequence>
<dbReference type="AlphaFoldDB" id="A0A5E4WYF7"/>
<keyword evidence="4" id="KW-1185">Reference proteome</keyword>
<protein>
    <submittedName>
        <fullName evidence="3">Uncharacterized protein</fullName>
    </submittedName>
</protein>
<evidence type="ECO:0000313" key="3">
    <source>
        <dbReference type="EMBL" id="VVE29000.1"/>
    </source>
</evidence>
<name>A0A5E4WYF7_9BURK</name>
<keyword evidence="2" id="KW-1133">Transmembrane helix</keyword>
<proteinExistence type="predicted"/>
<evidence type="ECO:0000256" key="1">
    <source>
        <dbReference type="SAM" id="MobiDB-lite"/>
    </source>
</evidence>